<proteinExistence type="predicted"/>
<name>A0ABR3MVD6_9TELE</name>
<comment type="caution">
    <text evidence="3">The sequence shown here is derived from an EMBL/GenBank/DDBJ whole genome shotgun (WGS) entry which is preliminary data.</text>
</comment>
<reference evidence="3 4" key="1">
    <citation type="submission" date="2023-09" db="EMBL/GenBank/DDBJ databases">
        <authorList>
            <person name="Wang M."/>
        </authorList>
    </citation>
    <scope>NUCLEOTIDE SEQUENCE [LARGE SCALE GENOMIC DNA]</scope>
    <source>
        <strain evidence="3">GT-2023</strain>
        <tissue evidence="3">Liver</tissue>
    </source>
</reference>
<dbReference type="Proteomes" id="UP001558613">
    <property type="component" value="Unassembled WGS sequence"/>
</dbReference>
<feature type="region of interest" description="Disordered" evidence="1">
    <location>
        <begin position="87"/>
        <end position="109"/>
    </location>
</feature>
<evidence type="ECO:0000259" key="2">
    <source>
        <dbReference type="Pfam" id="PF13873"/>
    </source>
</evidence>
<dbReference type="EMBL" id="JAYMGO010000009">
    <property type="protein sequence ID" value="KAL1268610.1"/>
    <property type="molecule type" value="Genomic_DNA"/>
</dbReference>
<dbReference type="PANTHER" id="PTHR23098:SF23">
    <property type="entry name" value="MYB-RELATED TRANSCRIPTION FACTOR, PARTNER OF PROFILIN-LIKE ISOFORM X2-RELATED"/>
    <property type="match status" value="1"/>
</dbReference>
<sequence length="143" mass="15555">MEKQNRRSFNFTAAEIETLISLVEKAKAIIFGKFSPLLTHEDKEREWVRVAENVSAVSGINRTAESVKKQITSLASETKKKAVLQARKIKKTSDGGGGTSDAPSLTPSETRMLGVIQKVHYEGAFIGKREPPASPITPGSLDS</sequence>
<accession>A0ABR3MVD6</accession>
<organism evidence="3 4">
    <name type="scientific">Cirrhinus molitorella</name>
    <name type="common">mud carp</name>
    <dbReference type="NCBI Taxonomy" id="172907"/>
    <lineage>
        <taxon>Eukaryota</taxon>
        <taxon>Metazoa</taxon>
        <taxon>Chordata</taxon>
        <taxon>Craniata</taxon>
        <taxon>Vertebrata</taxon>
        <taxon>Euteleostomi</taxon>
        <taxon>Actinopterygii</taxon>
        <taxon>Neopterygii</taxon>
        <taxon>Teleostei</taxon>
        <taxon>Ostariophysi</taxon>
        <taxon>Cypriniformes</taxon>
        <taxon>Cyprinidae</taxon>
        <taxon>Labeoninae</taxon>
        <taxon>Labeonini</taxon>
        <taxon>Cirrhinus</taxon>
    </lineage>
</organism>
<keyword evidence="4" id="KW-1185">Reference proteome</keyword>
<dbReference type="Pfam" id="PF13873">
    <property type="entry name" value="Myb_DNA-bind_5"/>
    <property type="match status" value="1"/>
</dbReference>
<evidence type="ECO:0000313" key="3">
    <source>
        <dbReference type="EMBL" id="KAL1268610.1"/>
    </source>
</evidence>
<feature type="domain" description="Myb/SANT-like DNA-binding" evidence="2">
    <location>
        <begin position="7"/>
        <end position="82"/>
    </location>
</feature>
<dbReference type="InterPro" id="IPR028002">
    <property type="entry name" value="Myb_DNA-bind_5"/>
</dbReference>
<evidence type="ECO:0000313" key="4">
    <source>
        <dbReference type="Proteomes" id="UP001558613"/>
    </source>
</evidence>
<dbReference type="PANTHER" id="PTHR23098">
    <property type="entry name" value="AGAP001331-PA-RELATED"/>
    <property type="match status" value="1"/>
</dbReference>
<protein>
    <recommendedName>
        <fullName evidence="2">Myb/SANT-like DNA-binding domain-containing protein</fullName>
    </recommendedName>
</protein>
<gene>
    <name evidence="3" type="ORF">QQF64_033973</name>
</gene>
<evidence type="ECO:0000256" key="1">
    <source>
        <dbReference type="SAM" id="MobiDB-lite"/>
    </source>
</evidence>